<dbReference type="PROSITE" id="PS51908">
    <property type="entry name" value="ZF_UBZ4"/>
    <property type="match status" value="1"/>
</dbReference>
<keyword evidence="4 9" id="KW-0227">DNA damage</keyword>
<dbReference type="OrthoDB" id="262529at2759"/>
<comment type="similarity">
    <text evidence="2">Belongs to the DNA repair metallo-beta-lactamase (DRMBL) family.</text>
</comment>
<reference evidence="12" key="3">
    <citation type="submission" date="2025-07" db="EMBL/GenBank/DDBJ databases">
        <authorList>
            <consortium name="NCBI Genome Project"/>
        </authorList>
    </citation>
    <scope>NUCLEOTIDE SEQUENCE</scope>
    <source>
        <strain evidence="12">CBS432</strain>
    </source>
</reference>
<dbReference type="InterPro" id="IPR036866">
    <property type="entry name" value="RibonucZ/Hydroxyglut_hydro"/>
</dbReference>
<accession>A0A8B8UXK6</accession>
<comment type="subcellular location">
    <subcellularLocation>
        <location evidence="1">Nucleus</location>
    </subcellularLocation>
</comment>
<feature type="region of interest" description="Disordered" evidence="10">
    <location>
        <begin position="181"/>
        <end position="209"/>
    </location>
</feature>
<evidence type="ECO:0000256" key="3">
    <source>
        <dbReference type="ARBA" id="ARBA00022723"/>
    </source>
</evidence>
<dbReference type="Gene3D" id="3.60.15.10">
    <property type="entry name" value="Ribonuclease Z/Hydroxyacylglutathione hydrolase-like"/>
    <property type="match status" value="1"/>
</dbReference>
<dbReference type="GO" id="GO:0035312">
    <property type="term" value="F:5'-3' DNA exonuclease activity"/>
    <property type="evidence" value="ECO:0007669"/>
    <property type="project" value="TreeGrafter"/>
</dbReference>
<dbReference type="SUPFAM" id="SSF56281">
    <property type="entry name" value="Metallo-hydrolase/oxidoreductase"/>
    <property type="match status" value="1"/>
</dbReference>
<feature type="region of interest" description="Disordered" evidence="10">
    <location>
        <begin position="16"/>
        <end position="38"/>
    </location>
</feature>
<keyword evidence="3" id="KW-0479">Metal-binding</keyword>
<dbReference type="InterPro" id="IPR011084">
    <property type="entry name" value="DRMBL"/>
</dbReference>
<evidence type="ECO:0000256" key="5">
    <source>
        <dbReference type="ARBA" id="ARBA00022771"/>
    </source>
</evidence>
<evidence type="ECO:0000313" key="12">
    <source>
        <dbReference type="RefSeq" id="XP_033768441.1"/>
    </source>
</evidence>
<dbReference type="PANTHER" id="PTHR23240:SF6">
    <property type="entry name" value="DNA CROSS-LINK REPAIR 1A PROTEIN"/>
    <property type="match status" value="1"/>
</dbReference>
<dbReference type="InterPro" id="IPR006642">
    <property type="entry name" value="Rad18_UBZ4"/>
</dbReference>
<evidence type="ECO:0000256" key="8">
    <source>
        <dbReference type="ARBA" id="ARBA00023242"/>
    </source>
</evidence>
<dbReference type="GO" id="GO:0036297">
    <property type="term" value="P:interstrand cross-link repair"/>
    <property type="evidence" value="ECO:0007669"/>
    <property type="project" value="TreeGrafter"/>
</dbReference>
<protein>
    <submittedName>
        <fullName evidence="12">DNA cross-link repair protein PSO2</fullName>
    </submittedName>
</protein>
<dbReference type="KEGG" id="spao:SPAR_M02540"/>
<dbReference type="AlphaFoldDB" id="A0A8B8UXK6"/>
<name>A0A8B8UXK6_SACPA</name>
<dbReference type="PANTHER" id="PTHR23240">
    <property type="entry name" value="DNA CROSS-LINK REPAIR PROTEIN PSO2/SNM1-RELATED"/>
    <property type="match status" value="1"/>
</dbReference>
<evidence type="ECO:0000256" key="2">
    <source>
        <dbReference type="ARBA" id="ARBA00010304"/>
    </source>
</evidence>
<feature type="domain" description="UBZ4-type" evidence="11">
    <location>
        <begin position="148"/>
        <end position="178"/>
    </location>
</feature>
<dbReference type="GO" id="GO:0006303">
    <property type="term" value="P:double-strand break repair via nonhomologous end joining"/>
    <property type="evidence" value="ECO:0007669"/>
    <property type="project" value="TreeGrafter"/>
</dbReference>
<evidence type="ECO:0000256" key="9">
    <source>
        <dbReference type="PROSITE-ProRule" id="PRU01256"/>
    </source>
</evidence>
<reference evidence="12" key="4">
    <citation type="submission" date="2025-08" db="UniProtKB">
        <authorList>
            <consortium name="RefSeq"/>
        </authorList>
    </citation>
    <scope>IDENTIFICATION</scope>
    <source>
        <strain evidence="12">CBS432</strain>
    </source>
</reference>
<dbReference type="CDD" id="cd16273">
    <property type="entry name" value="SNM1A-1C-like_MBL-fold"/>
    <property type="match status" value="1"/>
</dbReference>
<dbReference type="GeneID" id="54632831"/>
<gene>
    <name evidence="12" type="primary">PSO2</name>
    <name evidence="12" type="ORF">SPAR_M02540</name>
</gene>
<keyword evidence="7 9" id="KW-0234">DNA repair</keyword>
<evidence type="ECO:0000256" key="6">
    <source>
        <dbReference type="ARBA" id="ARBA00022833"/>
    </source>
</evidence>
<evidence type="ECO:0000256" key="4">
    <source>
        <dbReference type="ARBA" id="ARBA00022763"/>
    </source>
</evidence>
<keyword evidence="6" id="KW-0862">Zinc</keyword>
<feature type="compositionally biased region" description="Basic residues" evidence="10">
    <location>
        <begin position="200"/>
        <end position="209"/>
    </location>
</feature>
<dbReference type="Gene3D" id="3.40.50.12650">
    <property type="match status" value="1"/>
</dbReference>
<dbReference type="GO" id="GO:0003684">
    <property type="term" value="F:damaged DNA binding"/>
    <property type="evidence" value="ECO:0007669"/>
    <property type="project" value="TreeGrafter"/>
</dbReference>
<sequence length="664" mass="76755">MSRKSIVQLKRSEVKRKRSRIASSTSEGRTFHRSTHASFKRQRTLTEFNIPTSSNLPVRSSSYSLSRFDLPTSNKNIEPVIIDDNDHKSVCLDNAGKVEIIIDTDEEDLVSLHDNEVKGLESRTEERIEDRIVTELKEQINVEISTEVIQCPICLENLSHLELYERETHCDTCIGSDPSNMGTPKKNVKSIISDPSPPTKAKRHPTASKKPTRVKLVLPNFKIIKFNNGHEVVVDGFNYRASETISQYFLSHFHSDHYIGLKKSWNNPDENPIKKTLYCSKITAILVNLKFKIPMDEIRILPMNKRFWITDTISVVALDANHCPGAIIMLFQEFLANSFDKPIRQILHTGDFRSNAKMIKAIQKWLAETTNDNVDQVYLDTTYLTMGYNFPSQHSVCNTVADFTLRLIKHGKNKTFGDSQRSLFHFQKKRTLATHRHRFLFLVGTYTIGKEKLAIRICELLKTKLFVMPNSVKFSMIQIVLQNNENQNETWDDSLLTSNLHESSVHLVPIRVLKSQETIETYLKSLKDLETDYLKDIEDVVGFIPTGWSHNFGLKYQKNSDDDNEMGDNMGYCLELMKNDRDDGGENEFDISSILRQYKKYSKFQVFNVPYSEHSSFDDLVKFGCKLKWSEIIPTVNLNNLWKVTYMTNWFQCWDKVREMRAAK</sequence>
<dbReference type="GO" id="GO:0005634">
    <property type="term" value="C:nucleus"/>
    <property type="evidence" value="ECO:0007669"/>
    <property type="project" value="UniProtKB-SubCell"/>
</dbReference>
<dbReference type="RefSeq" id="XP_033768441.1">
    <property type="nucleotide sequence ID" value="XM_033912550.1"/>
</dbReference>
<proteinExistence type="inferred from homology"/>
<reference evidence="12" key="1">
    <citation type="journal article" date="2017" name="Nat. Genet.">
        <title>Contrasting evolutionary genome dynamics between domesticated and wild yeasts.</title>
        <authorList>
            <person name="Yue J.X."/>
            <person name="Li J."/>
            <person name="Aigrain L."/>
            <person name="Hallin J."/>
            <person name="Persson K."/>
            <person name="Oliver K."/>
            <person name="Bergstrom A."/>
            <person name="Coupland P."/>
            <person name="Warringer J."/>
            <person name="Lagomarsino M.C."/>
            <person name="Fischer G."/>
            <person name="Durbin R."/>
            <person name="Liti G."/>
        </authorList>
    </citation>
    <scope>NUCLEOTIDE SEQUENCE</scope>
    <source>
        <strain evidence="12">CBS432</strain>
    </source>
</reference>
<evidence type="ECO:0000259" key="11">
    <source>
        <dbReference type="PROSITE" id="PS51908"/>
    </source>
</evidence>
<dbReference type="GO" id="GO:0008270">
    <property type="term" value="F:zinc ion binding"/>
    <property type="evidence" value="ECO:0007669"/>
    <property type="project" value="UniProtKB-KW"/>
</dbReference>
<keyword evidence="5 9" id="KW-0863">Zinc-finger</keyword>
<dbReference type="VEuPathDB" id="FungiDB:SPAR_M02540"/>
<evidence type="ECO:0000256" key="1">
    <source>
        <dbReference type="ARBA" id="ARBA00004123"/>
    </source>
</evidence>
<evidence type="ECO:0000256" key="10">
    <source>
        <dbReference type="SAM" id="MobiDB-lite"/>
    </source>
</evidence>
<keyword evidence="8" id="KW-0539">Nucleus</keyword>
<organism evidence="12">
    <name type="scientific">Saccharomyces paradoxus</name>
    <name type="common">Yeast</name>
    <name type="synonym">Saccharomyces douglasii</name>
    <dbReference type="NCBI Taxonomy" id="27291"/>
    <lineage>
        <taxon>Eukaryota</taxon>
        <taxon>Fungi</taxon>
        <taxon>Dikarya</taxon>
        <taxon>Ascomycota</taxon>
        <taxon>Saccharomycotina</taxon>
        <taxon>Saccharomycetes</taxon>
        <taxon>Saccharomycetales</taxon>
        <taxon>Saccharomycetaceae</taxon>
        <taxon>Saccharomyces</taxon>
    </lineage>
</organism>
<dbReference type="Pfam" id="PF07522">
    <property type="entry name" value="DRMBL"/>
    <property type="match status" value="1"/>
</dbReference>
<evidence type="ECO:0000256" key="7">
    <source>
        <dbReference type="ARBA" id="ARBA00023204"/>
    </source>
</evidence>
<reference evidence="12" key="2">
    <citation type="submission" date="2020-01" db="EMBL/GenBank/DDBJ databases">
        <title>Population-level Yeast Reference Genomes.</title>
        <authorList>
            <person name="Yue J.-X."/>
        </authorList>
    </citation>
    <scope>NUCLEOTIDE SEQUENCE</scope>
    <source>
        <strain evidence="12">CBS432</strain>
    </source>
</reference>